<evidence type="ECO:0000313" key="3">
    <source>
        <dbReference type="Proteomes" id="UP000322791"/>
    </source>
</evidence>
<dbReference type="AlphaFoldDB" id="A0A5D6V955"/>
<accession>A0A5D6V955</accession>
<name>A0A5D6V955_9BACT</name>
<organism evidence="2 3">
    <name type="scientific">Hymenobacter lutimineralis</name>
    <dbReference type="NCBI Taxonomy" id="2606448"/>
    <lineage>
        <taxon>Bacteria</taxon>
        <taxon>Pseudomonadati</taxon>
        <taxon>Bacteroidota</taxon>
        <taxon>Cytophagia</taxon>
        <taxon>Cytophagales</taxon>
        <taxon>Hymenobacteraceae</taxon>
        <taxon>Hymenobacter</taxon>
    </lineage>
</organism>
<dbReference type="EMBL" id="VTHL01000003">
    <property type="protein sequence ID" value="TYZ12501.1"/>
    <property type="molecule type" value="Genomic_DNA"/>
</dbReference>
<feature type="chain" id="PRO_5023037037" description="DUF4421 domain-containing protein" evidence="1">
    <location>
        <begin position="22"/>
        <end position="292"/>
    </location>
</feature>
<comment type="caution">
    <text evidence="2">The sequence shown here is derived from an EMBL/GenBank/DDBJ whole genome shotgun (WGS) entry which is preliminary data.</text>
</comment>
<evidence type="ECO:0000313" key="2">
    <source>
        <dbReference type="EMBL" id="TYZ12501.1"/>
    </source>
</evidence>
<dbReference type="Proteomes" id="UP000322791">
    <property type="component" value="Unassembled WGS sequence"/>
</dbReference>
<keyword evidence="3" id="KW-1185">Reference proteome</keyword>
<sequence>MKVLFLIYAALLAGGTNVAVAQSSFSSQVDSTSLAARPDARPEPVSSTNFRFQRYKWDVSVDASFVLPSIYQVSYGYGFYTVYDPFFYGSWSGPTSSRSTRFMVRRNETVMTRTNIPVRKGAYRMSLHLDGLNSRVSKDSIRFNNPSYRDAFLFPVSQNSFNASVAVGYEWQHQMGRFQFIYGYNMFVNGGANRETGTWRTSEGLREDYTSTARYVGIGLGPLAGVKFFIHSRFSLSLEGAYTVAYNHRRFESTITSYTYVVRNATMNSISYGLTPISAFNATFHFGRRVNP</sequence>
<dbReference type="RefSeq" id="WP_149069741.1">
    <property type="nucleotide sequence ID" value="NZ_VTHL01000003.1"/>
</dbReference>
<proteinExistence type="predicted"/>
<evidence type="ECO:0000256" key="1">
    <source>
        <dbReference type="SAM" id="SignalP"/>
    </source>
</evidence>
<reference evidence="2 3" key="1">
    <citation type="submission" date="2019-08" db="EMBL/GenBank/DDBJ databases">
        <authorList>
            <person name="Seo M.-J."/>
        </authorList>
    </citation>
    <scope>NUCLEOTIDE SEQUENCE [LARGE SCALE GENOMIC DNA]</scope>
    <source>
        <strain evidence="2 3">KIGAM108</strain>
    </source>
</reference>
<keyword evidence="1" id="KW-0732">Signal</keyword>
<feature type="signal peptide" evidence="1">
    <location>
        <begin position="1"/>
        <end position="21"/>
    </location>
</feature>
<evidence type="ECO:0008006" key="4">
    <source>
        <dbReference type="Google" id="ProtNLM"/>
    </source>
</evidence>
<protein>
    <recommendedName>
        <fullName evidence="4">DUF4421 domain-containing protein</fullName>
    </recommendedName>
</protein>
<gene>
    <name evidence="2" type="ORF">FY528_04175</name>
</gene>